<dbReference type="Proteomes" id="UP001153709">
    <property type="component" value="Chromosome 5"/>
</dbReference>
<proteinExistence type="inferred from homology"/>
<keyword evidence="6" id="KW-0326">Glycosidase</keyword>
<dbReference type="GO" id="GO:0004348">
    <property type="term" value="F:glucosylceramidase activity"/>
    <property type="evidence" value="ECO:0007669"/>
    <property type="project" value="UniProtKB-EC"/>
</dbReference>
<dbReference type="OrthoDB" id="2160638at2759"/>
<keyword evidence="4" id="KW-0732">Signal</keyword>
<evidence type="ECO:0000256" key="3">
    <source>
        <dbReference type="ARBA" id="ARBA00012658"/>
    </source>
</evidence>
<keyword evidence="6" id="KW-0746">Sphingolipid metabolism</keyword>
<dbReference type="EC" id="3.2.1.45" evidence="3 6"/>
<evidence type="ECO:0000259" key="7">
    <source>
        <dbReference type="Pfam" id="PF02055"/>
    </source>
</evidence>
<dbReference type="Pfam" id="PF02055">
    <property type="entry name" value="Glyco_hydro_30"/>
    <property type="match status" value="2"/>
</dbReference>
<protein>
    <recommendedName>
        <fullName evidence="3 6">Glucosylceramidase</fullName>
        <ecNumber evidence="3 6">3.2.1.45</ecNumber>
    </recommendedName>
</protein>
<dbReference type="PANTHER" id="PTHR11069:SF23">
    <property type="entry name" value="LYSOSOMAL ACID GLUCOSYLCERAMIDASE"/>
    <property type="match status" value="1"/>
</dbReference>
<gene>
    <name evidence="9" type="ORF">DIABBA_LOCUS7588</name>
</gene>
<dbReference type="InterPro" id="IPR017853">
    <property type="entry name" value="GH"/>
</dbReference>
<dbReference type="InterPro" id="IPR001139">
    <property type="entry name" value="Glyco_hydro_30"/>
</dbReference>
<dbReference type="EMBL" id="OU898280">
    <property type="protein sequence ID" value="CAG9834260.1"/>
    <property type="molecule type" value="Genomic_DNA"/>
</dbReference>
<evidence type="ECO:0000256" key="1">
    <source>
        <dbReference type="ARBA" id="ARBA00001013"/>
    </source>
</evidence>
<evidence type="ECO:0000256" key="2">
    <source>
        <dbReference type="ARBA" id="ARBA00005382"/>
    </source>
</evidence>
<keyword evidence="5 6" id="KW-0378">Hydrolase</keyword>
<comment type="similarity">
    <text evidence="2 6">Belongs to the glycosyl hydrolase 30 family.</text>
</comment>
<dbReference type="GO" id="GO:0006680">
    <property type="term" value="P:glucosylceramide catabolic process"/>
    <property type="evidence" value="ECO:0007669"/>
    <property type="project" value="TreeGrafter"/>
</dbReference>
<feature type="domain" description="Glycosyl hydrolase family 30 TIM-barrel" evidence="7">
    <location>
        <begin position="84"/>
        <end position="251"/>
    </location>
</feature>
<feature type="domain" description="Glycosyl hydrolase family 30 TIM-barrel" evidence="7">
    <location>
        <begin position="3"/>
        <end position="82"/>
    </location>
</feature>
<evidence type="ECO:0000256" key="6">
    <source>
        <dbReference type="RuleBase" id="RU361188"/>
    </source>
</evidence>
<keyword evidence="6" id="KW-0443">Lipid metabolism</keyword>
<dbReference type="SUPFAM" id="SSF51445">
    <property type="entry name" value="(Trans)glycosidases"/>
    <property type="match status" value="2"/>
</dbReference>
<keyword evidence="10" id="KW-1185">Reference proteome</keyword>
<dbReference type="PANTHER" id="PTHR11069">
    <property type="entry name" value="GLUCOSYLCERAMIDASE"/>
    <property type="match status" value="1"/>
</dbReference>
<dbReference type="InterPro" id="IPR033452">
    <property type="entry name" value="GH30_C"/>
</dbReference>
<accession>A0A9N9T2P0</accession>
<evidence type="ECO:0000259" key="8">
    <source>
        <dbReference type="Pfam" id="PF17189"/>
    </source>
</evidence>
<dbReference type="Pfam" id="PF17189">
    <property type="entry name" value="Glyco_hydro_30C"/>
    <property type="match status" value="1"/>
</dbReference>
<reference evidence="9" key="1">
    <citation type="submission" date="2022-01" db="EMBL/GenBank/DDBJ databases">
        <authorList>
            <person name="King R."/>
        </authorList>
    </citation>
    <scope>NUCLEOTIDE SEQUENCE</scope>
</reference>
<evidence type="ECO:0000313" key="9">
    <source>
        <dbReference type="EMBL" id="CAG9834260.1"/>
    </source>
</evidence>
<dbReference type="InterPro" id="IPR033453">
    <property type="entry name" value="Glyco_hydro_30_TIM-barrel"/>
</dbReference>
<organism evidence="9 10">
    <name type="scientific">Diabrotica balteata</name>
    <name type="common">Banded cucumber beetle</name>
    <dbReference type="NCBI Taxonomy" id="107213"/>
    <lineage>
        <taxon>Eukaryota</taxon>
        <taxon>Metazoa</taxon>
        <taxon>Ecdysozoa</taxon>
        <taxon>Arthropoda</taxon>
        <taxon>Hexapoda</taxon>
        <taxon>Insecta</taxon>
        <taxon>Pterygota</taxon>
        <taxon>Neoptera</taxon>
        <taxon>Endopterygota</taxon>
        <taxon>Coleoptera</taxon>
        <taxon>Polyphaga</taxon>
        <taxon>Cucujiformia</taxon>
        <taxon>Chrysomeloidea</taxon>
        <taxon>Chrysomelidae</taxon>
        <taxon>Galerucinae</taxon>
        <taxon>Diabroticina</taxon>
        <taxon>Diabroticites</taxon>
        <taxon>Diabrotica</taxon>
    </lineage>
</organism>
<name>A0A9N9T2P0_DIABA</name>
<comment type="catalytic activity">
    <reaction evidence="1">
        <text>a beta-D-glucosyl-(1&lt;-&gt;1')-N-acylsphing-4-enine + H2O = an N-acylsphing-4-enine + D-glucose</text>
        <dbReference type="Rhea" id="RHEA:13269"/>
        <dbReference type="ChEBI" id="CHEBI:4167"/>
        <dbReference type="ChEBI" id="CHEBI:15377"/>
        <dbReference type="ChEBI" id="CHEBI:22801"/>
        <dbReference type="ChEBI" id="CHEBI:52639"/>
        <dbReference type="EC" id="3.2.1.45"/>
    </reaction>
    <physiologicalReaction direction="left-to-right" evidence="1">
        <dbReference type="Rhea" id="RHEA:13270"/>
    </physiologicalReaction>
</comment>
<dbReference type="Gene3D" id="3.20.20.80">
    <property type="entry name" value="Glycosidases"/>
    <property type="match status" value="2"/>
</dbReference>
<dbReference type="GO" id="GO:0016020">
    <property type="term" value="C:membrane"/>
    <property type="evidence" value="ECO:0007669"/>
    <property type="project" value="GOC"/>
</dbReference>
<sequence length="317" mass="36125">MFGFGGAFTDAFGFNLQSVEPTLQEKVLSSYFSKFGIEYNVGRVPIGGTDFSTKGYSYDDSDTPDPSLSLFKLADEDYRYKKRWVGDHLGPTIRQSEYKDLKIMVLDDQRVFLPWFVDAVFSNETIKNYIDIVAVHWYWDDVILPLVLDLVHNKYPEKLLMGTEACVGDRVWEKSVELGSWQRGERYAFSVIQDIQHHFIGWTDWNMALDTKGGPTYINNNVDSPIIINSAAGEFYKQPMYYSLGHFSKFVPRGSVRIGITQKLFISSTAFLRPDQGVVVVLQNRGDFGHNIELVDSERGKISLTLGPHSLTTVVYY</sequence>
<dbReference type="AlphaFoldDB" id="A0A9N9T2P0"/>
<evidence type="ECO:0000256" key="4">
    <source>
        <dbReference type="ARBA" id="ARBA00022729"/>
    </source>
</evidence>
<feature type="domain" description="Glycosyl hydrolase family 30 beta sandwich" evidence="8">
    <location>
        <begin position="254"/>
        <end position="314"/>
    </location>
</feature>
<evidence type="ECO:0000256" key="5">
    <source>
        <dbReference type="ARBA" id="ARBA00022801"/>
    </source>
</evidence>
<evidence type="ECO:0000313" key="10">
    <source>
        <dbReference type="Proteomes" id="UP001153709"/>
    </source>
</evidence>